<evidence type="ECO:0000313" key="2">
    <source>
        <dbReference type="Proteomes" id="UP001320245"/>
    </source>
</evidence>
<accession>A0AAN9YEH9</accession>
<protein>
    <submittedName>
        <fullName evidence="1">Uncharacterized protein</fullName>
    </submittedName>
</protein>
<sequence>MVFSAGNLPAPAVKPVPPKYVEEEQCRLYYYNFPLPTAGNGMDEAERRKRHQWALRAISFDFATLNANHSMSEARYINGCSTADTSYTVELGKAATITYLAKMDMLTLILRGVKKPPQPISGCMDTRGPWPTSRPAAAISTIPSKLSKMA</sequence>
<dbReference type="EMBL" id="JAJSPL020000030">
    <property type="protein sequence ID" value="KAK7737308.1"/>
    <property type="molecule type" value="Genomic_DNA"/>
</dbReference>
<dbReference type="AlphaFoldDB" id="A0AAN9YEH9"/>
<comment type="caution">
    <text evidence="1">The sequence shown here is derived from an EMBL/GenBank/DDBJ whole genome shotgun (WGS) entry which is preliminary data.</text>
</comment>
<keyword evidence="2" id="KW-1185">Reference proteome</keyword>
<name>A0AAN9YEH9_9PEZI</name>
<organism evidence="1 2">
    <name type="scientific">Cytospora paraplurivora</name>
    <dbReference type="NCBI Taxonomy" id="2898453"/>
    <lineage>
        <taxon>Eukaryota</taxon>
        <taxon>Fungi</taxon>
        <taxon>Dikarya</taxon>
        <taxon>Ascomycota</taxon>
        <taxon>Pezizomycotina</taxon>
        <taxon>Sordariomycetes</taxon>
        <taxon>Sordariomycetidae</taxon>
        <taxon>Diaporthales</taxon>
        <taxon>Cytosporaceae</taxon>
        <taxon>Cytospora</taxon>
    </lineage>
</organism>
<evidence type="ECO:0000313" key="1">
    <source>
        <dbReference type="EMBL" id="KAK7737308.1"/>
    </source>
</evidence>
<reference evidence="1 2" key="1">
    <citation type="journal article" date="2023" name="PLoS ONE">
        <title>Cytospora paraplurivora sp. nov. isolated from orchards with fruit tree decline syndrome in Ontario, Canada.</title>
        <authorList>
            <person name="Ilyukhin E."/>
            <person name="Nguyen H.D.T."/>
            <person name="Castle A.J."/>
            <person name="Ellouze W."/>
        </authorList>
    </citation>
    <scope>NUCLEOTIDE SEQUENCE [LARGE SCALE GENOMIC DNA]</scope>
    <source>
        <strain evidence="1 2">FDS-564</strain>
    </source>
</reference>
<proteinExistence type="predicted"/>
<gene>
    <name evidence="1" type="ORF">SLS53_006611</name>
</gene>
<dbReference type="Proteomes" id="UP001320245">
    <property type="component" value="Unassembled WGS sequence"/>
</dbReference>